<gene>
    <name evidence="1" type="ORF">FC80_GL001599</name>
</gene>
<proteinExistence type="predicted"/>
<dbReference type="AlphaFoldDB" id="A0A0R2CMV7"/>
<organism evidence="1 2">
    <name type="scientific">Liquorilactobacillus cacaonum DSM 21116</name>
    <dbReference type="NCBI Taxonomy" id="1423729"/>
    <lineage>
        <taxon>Bacteria</taxon>
        <taxon>Bacillati</taxon>
        <taxon>Bacillota</taxon>
        <taxon>Bacilli</taxon>
        <taxon>Lactobacillales</taxon>
        <taxon>Lactobacillaceae</taxon>
        <taxon>Liquorilactobacillus</taxon>
    </lineage>
</organism>
<accession>A0A0R2CMV7</accession>
<dbReference type="PATRIC" id="fig|1423729.3.peg.1622"/>
<reference evidence="1 2" key="1">
    <citation type="journal article" date="2015" name="Genome Announc.">
        <title>Expanding the biotechnology potential of lactobacilli through comparative genomics of 213 strains and associated genera.</title>
        <authorList>
            <person name="Sun Z."/>
            <person name="Harris H.M."/>
            <person name="McCann A."/>
            <person name="Guo C."/>
            <person name="Argimon S."/>
            <person name="Zhang W."/>
            <person name="Yang X."/>
            <person name="Jeffery I.B."/>
            <person name="Cooney J.C."/>
            <person name="Kagawa T.F."/>
            <person name="Liu W."/>
            <person name="Song Y."/>
            <person name="Salvetti E."/>
            <person name="Wrobel A."/>
            <person name="Rasinkangas P."/>
            <person name="Parkhill J."/>
            <person name="Rea M.C."/>
            <person name="O'Sullivan O."/>
            <person name="Ritari J."/>
            <person name="Douillard F.P."/>
            <person name="Paul Ross R."/>
            <person name="Yang R."/>
            <person name="Briner A.E."/>
            <person name="Felis G.E."/>
            <person name="de Vos W.M."/>
            <person name="Barrangou R."/>
            <person name="Klaenhammer T.R."/>
            <person name="Caufield P.W."/>
            <person name="Cui Y."/>
            <person name="Zhang H."/>
            <person name="O'Toole P.W."/>
        </authorList>
    </citation>
    <scope>NUCLEOTIDE SEQUENCE [LARGE SCALE GENOMIC DNA]</scope>
    <source>
        <strain evidence="1 2">DSM 21116</strain>
    </source>
</reference>
<dbReference type="InterPro" id="IPR007710">
    <property type="entry name" value="Nucleoside_deoxyribTrfase"/>
</dbReference>
<dbReference type="RefSeq" id="WP_057828260.1">
    <property type="nucleotide sequence ID" value="NZ_AYZE01000005.1"/>
</dbReference>
<dbReference type="OrthoDB" id="397706at2"/>
<protein>
    <recommendedName>
        <fullName evidence="3">Nucleoside deoxyribosyltransferase</fullName>
    </recommendedName>
</protein>
<dbReference type="EMBL" id="AYZE01000005">
    <property type="protein sequence ID" value="KRM92661.1"/>
    <property type="molecule type" value="Genomic_DNA"/>
</dbReference>
<dbReference type="Pfam" id="PF05014">
    <property type="entry name" value="Nuc_deoxyrib_tr"/>
    <property type="match status" value="1"/>
</dbReference>
<evidence type="ECO:0000313" key="2">
    <source>
        <dbReference type="Proteomes" id="UP000051131"/>
    </source>
</evidence>
<name>A0A0R2CMV7_9LACO</name>
<dbReference type="SUPFAM" id="SSF52309">
    <property type="entry name" value="N-(deoxy)ribosyltransferase-like"/>
    <property type="match status" value="1"/>
</dbReference>
<comment type="caution">
    <text evidence="1">The sequence shown here is derived from an EMBL/GenBank/DDBJ whole genome shotgun (WGS) entry which is preliminary data.</text>
</comment>
<dbReference type="Proteomes" id="UP000051131">
    <property type="component" value="Unassembled WGS sequence"/>
</dbReference>
<dbReference type="STRING" id="1423729.FC80_GL001599"/>
<dbReference type="Gene3D" id="3.40.50.450">
    <property type="match status" value="1"/>
</dbReference>
<evidence type="ECO:0008006" key="3">
    <source>
        <dbReference type="Google" id="ProtNLM"/>
    </source>
</evidence>
<evidence type="ECO:0000313" key="1">
    <source>
        <dbReference type="EMBL" id="KRM92661.1"/>
    </source>
</evidence>
<keyword evidence="2" id="KW-1185">Reference proteome</keyword>
<sequence length="158" mass="18048">MNKVYLAAPFFSEQQKERIQLVQQSLLLNNTIDSQNIFLPEEHQFEDEKFGSRAWQQYVFASDMRQIQRADIVVAILDFKLENGHDNEGDSGTMFEIGAAFEKKIPIALIQFDPSKELNLMLAQSLTAYFDASKSGLTELSAYNFDVLKSKPATRKVF</sequence>